<dbReference type="SMART" id="SM00099">
    <property type="entry name" value="btg1"/>
    <property type="match status" value="1"/>
</dbReference>
<comment type="caution">
    <text evidence="3">The sequence shown here is derived from an EMBL/GenBank/DDBJ whole genome shotgun (WGS) entry which is preliminary data.</text>
</comment>
<dbReference type="AlphaFoldDB" id="A0AAV6UFX7"/>
<evidence type="ECO:0000259" key="2">
    <source>
        <dbReference type="PROSITE" id="PS01203"/>
    </source>
</evidence>
<keyword evidence="4" id="KW-1185">Reference proteome</keyword>
<dbReference type="PRINTS" id="PR00310">
    <property type="entry name" value="ANTIPRLFBTG1"/>
</dbReference>
<dbReference type="InterPro" id="IPR002087">
    <property type="entry name" value="Anti_prolifrtn"/>
</dbReference>
<evidence type="ECO:0000256" key="1">
    <source>
        <dbReference type="ARBA" id="ARBA00007989"/>
    </source>
</evidence>
<dbReference type="GO" id="GO:0005634">
    <property type="term" value="C:nucleus"/>
    <property type="evidence" value="ECO:0007669"/>
    <property type="project" value="TreeGrafter"/>
</dbReference>
<dbReference type="InterPro" id="IPR036054">
    <property type="entry name" value="BTG-like_sf"/>
</dbReference>
<dbReference type="EMBL" id="JAFNEN010000458">
    <property type="protein sequence ID" value="KAG8182591.1"/>
    <property type="molecule type" value="Genomic_DNA"/>
</dbReference>
<sequence length="214" mass="24427">MASVIRAIFDPSSKLRVVSFANSDSLWDSNIEIETASTFLANLLRMENRQIKIAQVESFRQTLDALMKSHFQDHWFPEEPGRGSGYRCLRVDNNMDPLIAKAGVMSGFSGADLRRFLPNDLTVWVDPFEVSYRIGERGSICMLYDGEQFGHDVTWYQYSTPRGTHTMYTADQCCDGPAGTTLSWNIIVSDSSMLEEWEEWMEHGMEQFAAFDFS</sequence>
<evidence type="ECO:0000313" key="3">
    <source>
        <dbReference type="EMBL" id="KAG8182591.1"/>
    </source>
</evidence>
<gene>
    <name evidence="3" type="ORF">JTE90_021729</name>
</gene>
<accession>A0AAV6UFX7</accession>
<dbReference type="PANTHER" id="PTHR22978:SF22">
    <property type="entry name" value="BTG FAMILY PROTEIN"/>
    <property type="match status" value="1"/>
</dbReference>
<dbReference type="PROSITE" id="PS01203">
    <property type="entry name" value="BTG_2"/>
    <property type="match status" value="1"/>
</dbReference>
<dbReference type="Gene3D" id="3.90.640.90">
    <property type="entry name" value="Anti-proliferative protein, N-terminal domain"/>
    <property type="match status" value="1"/>
</dbReference>
<dbReference type="Pfam" id="PF07742">
    <property type="entry name" value="BTG"/>
    <property type="match status" value="1"/>
</dbReference>
<reference evidence="3 4" key="1">
    <citation type="journal article" date="2022" name="Nat. Ecol. Evol.">
        <title>A masculinizing supergene underlies an exaggerated male reproductive morph in a spider.</title>
        <authorList>
            <person name="Hendrickx F."/>
            <person name="De Corte Z."/>
            <person name="Sonet G."/>
            <person name="Van Belleghem S.M."/>
            <person name="Kostlbacher S."/>
            <person name="Vangestel C."/>
        </authorList>
    </citation>
    <scope>NUCLEOTIDE SEQUENCE [LARGE SCALE GENOMIC DNA]</scope>
    <source>
        <strain evidence="3">W744_W776</strain>
    </source>
</reference>
<dbReference type="PANTHER" id="PTHR22978">
    <property type="entry name" value="B-CELL TRANSLOCATION GENE"/>
    <property type="match status" value="1"/>
</dbReference>
<evidence type="ECO:0000313" key="4">
    <source>
        <dbReference type="Proteomes" id="UP000827092"/>
    </source>
</evidence>
<organism evidence="3 4">
    <name type="scientific">Oedothorax gibbosus</name>
    <dbReference type="NCBI Taxonomy" id="931172"/>
    <lineage>
        <taxon>Eukaryota</taxon>
        <taxon>Metazoa</taxon>
        <taxon>Ecdysozoa</taxon>
        <taxon>Arthropoda</taxon>
        <taxon>Chelicerata</taxon>
        <taxon>Arachnida</taxon>
        <taxon>Araneae</taxon>
        <taxon>Araneomorphae</taxon>
        <taxon>Entelegynae</taxon>
        <taxon>Araneoidea</taxon>
        <taxon>Linyphiidae</taxon>
        <taxon>Erigoninae</taxon>
        <taxon>Oedothorax</taxon>
    </lineage>
</organism>
<dbReference type="SUPFAM" id="SSF160696">
    <property type="entry name" value="BTG domain-like"/>
    <property type="match status" value="1"/>
</dbReference>
<dbReference type="Proteomes" id="UP000827092">
    <property type="component" value="Unassembled WGS sequence"/>
</dbReference>
<dbReference type="InterPro" id="IPR033332">
    <property type="entry name" value="BTG"/>
</dbReference>
<feature type="domain" description="Anti-proliferative protein" evidence="2">
    <location>
        <begin position="117"/>
        <end position="136"/>
    </location>
</feature>
<dbReference type="GO" id="GO:0005737">
    <property type="term" value="C:cytoplasm"/>
    <property type="evidence" value="ECO:0007669"/>
    <property type="project" value="TreeGrafter"/>
</dbReference>
<comment type="similarity">
    <text evidence="1">Belongs to the BTG family.</text>
</comment>
<protein>
    <recommendedName>
        <fullName evidence="2">Anti-proliferative protein domain-containing protein</fullName>
    </recommendedName>
</protein>
<proteinExistence type="inferred from homology"/>
<dbReference type="GO" id="GO:0008285">
    <property type="term" value="P:negative regulation of cell population proliferation"/>
    <property type="evidence" value="ECO:0007669"/>
    <property type="project" value="TreeGrafter"/>
</dbReference>
<name>A0AAV6UFX7_9ARAC</name>